<dbReference type="STRING" id="1036779.SAMN04515666_11513"/>
<protein>
    <submittedName>
        <fullName evidence="1">Uncharacterized protein</fullName>
    </submittedName>
</protein>
<reference evidence="2" key="1">
    <citation type="submission" date="2016-10" db="EMBL/GenBank/DDBJ databases">
        <authorList>
            <person name="Varghese N."/>
            <person name="Submissions S."/>
        </authorList>
    </citation>
    <scope>NUCLEOTIDE SEQUENCE [LARGE SCALE GENOMIC DNA]</scope>
    <source>
        <strain evidence="2">LMG 26383,CCUG 61248,R- 45681</strain>
    </source>
</reference>
<keyword evidence="2" id="KW-1185">Reference proteome</keyword>
<name>A0A1H7ZL05_9HYPH</name>
<sequence length="136" mass="15422">MQRLRLVKFAPPRRKGFSRGLGRRFEIEPRGGCDHDLTPKPFECRKREWLIDQAEMMRTLQRKRRIVMPCKSCRSLLHRDCGAGRGGAPPARDFTGALFASAPKLEQCSQGVEVAHVRTSRIRCRVRSSVSCSPDG</sequence>
<gene>
    <name evidence="1" type="ORF">SAMN04515666_11513</name>
</gene>
<organism evidence="1 2">
    <name type="scientific">Bosea lupini</name>
    <dbReference type="NCBI Taxonomy" id="1036779"/>
    <lineage>
        <taxon>Bacteria</taxon>
        <taxon>Pseudomonadati</taxon>
        <taxon>Pseudomonadota</taxon>
        <taxon>Alphaproteobacteria</taxon>
        <taxon>Hyphomicrobiales</taxon>
        <taxon>Boseaceae</taxon>
        <taxon>Bosea</taxon>
    </lineage>
</organism>
<proteinExistence type="predicted"/>
<dbReference type="EMBL" id="FOAN01000015">
    <property type="protein sequence ID" value="SEM58995.1"/>
    <property type="molecule type" value="Genomic_DNA"/>
</dbReference>
<evidence type="ECO:0000313" key="1">
    <source>
        <dbReference type="EMBL" id="SEM58995.1"/>
    </source>
</evidence>
<accession>A0A1H7ZL05</accession>
<evidence type="ECO:0000313" key="2">
    <source>
        <dbReference type="Proteomes" id="UP000199664"/>
    </source>
</evidence>
<dbReference type="Proteomes" id="UP000199664">
    <property type="component" value="Unassembled WGS sequence"/>
</dbReference>
<dbReference type="AlphaFoldDB" id="A0A1H7ZL05"/>